<keyword evidence="5" id="KW-1185">Reference proteome</keyword>
<dbReference type="InterPro" id="IPR002491">
    <property type="entry name" value="ABC_transptr_periplasmic_BD"/>
</dbReference>
<feature type="domain" description="Fe/B12 periplasmic-binding" evidence="3">
    <location>
        <begin position="58"/>
        <end position="319"/>
    </location>
</feature>
<reference evidence="4 5" key="1">
    <citation type="journal article" date="2018" name="Int. J. Syst. Evol. Microbiol.">
        <title>Methylomusa anaerophila gen. nov., sp. nov., an anaerobic methanol-utilizing bacterium isolated from a microbial fuel cell.</title>
        <authorList>
            <person name="Amano N."/>
            <person name="Yamamuro A."/>
            <person name="Miyahara M."/>
            <person name="Kouzuma A."/>
            <person name="Abe T."/>
            <person name="Watanabe K."/>
        </authorList>
    </citation>
    <scope>NUCLEOTIDE SEQUENCE [LARGE SCALE GENOMIC DNA]</scope>
    <source>
        <strain evidence="4 5">MMFC1</strain>
    </source>
</reference>
<dbReference type="PANTHER" id="PTHR30535:SF34">
    <property type="entry name" value="MOLYBDATE-BINDING PROTEIN MOLA"/>
    <property type="match status" value="1"/>
</dbReference>
<dbReference type="EMBL" id="AP018449">
    <property type="protein sequence ID" value="BBB89792.1"/>
    <property type="molecule type" value="Genomic_DNA"/>
</dbReference>
<dbReference type="PANTHER" id="PTHR30535">
    <property type="entry name" value="VITAMIN B12-BINDING PROTEIN"/>
    <property type="match status" value="1"/>
</dbReference>
<dbReference type="OrthoDB" id="9816357at2"/>
<dbReference type="CDD" id="cd01142">
    <property type="entry name" value="TroA_e"/>
    <property type="match status" value="1"/>
</dbReference>
<dbReference type="PROSITE" id="PS51257">
    <property type="entry name" value="PROKAR_LIPOPROTEIN"/>
    <property type="match status" value="1"/>
</dbReference>
<feature type="chain" id="PRO_5039409687" evidence="2">
    <location>
        <begin position="23"/>
        <end position="354"/>
    </location>
</feature>
<organism evidence="4 5">
    <name type="scientific">Methylomusa anaerophila</name>
    <dbReference type="NCBI Taxonomy" id="1930071"/>
    <lineage>
        <taxon>Bacteria</taxon>
        <taxon>Bacillati</taxon>
        <taxon>Bacillota</taxon>
        <taxon>Negativicutes</taxon>
        <taxon>Selenomonadales</taxon>
        <taxon>Sporomusaceae</taxon>
        <taxon>Methylomusa</taxon>
    </lineage>
</organism>
<evidence type="ECO:0000256" key="2">
    <source>
        <dbReference type="SAM" id="SignalP"/>
    </source>
</evidence>
<keyword evidence="2" id="KW-0732">Signal</keyword>
<dbReference type="KEGG" id="mana:MAMMFC1_00426"/>
<dbReference type="Proteomes" id="UP000276437">
    <property type="component" value="Chromosome"/>
</dbReference>
<evidence type="ECO:0000256" key="1">
    <source>
        <dbReference type="ARBA" id="ARBA00008814"/>
    </source>
</evidence>
<protein>
    <submittedName>
        <fullName evidence="4">Putative ABC transporter substrate-binding lipoprotein YhfQ</fullName>
    </submittedName>
</protein>
<evidence type="ECO:0000313" key="4">
    <source>
        <dbReference type="EMBL" id="BBB89792.1"/>
    </source>
</evidence>
<dbReference type="InterPro" id="IPR050902">
    <property type="entry name" value="ABC_Transporter_SBP"/>
</dbReference>
<feature type="signal peptide" evidence="2">
    <location>
        <begin position="1"/>
        <end position="22"/>
    </location>
</feature>
<accession>A0A348AFE4</accession>
<comment type="similarity">
    <text evidence="1">Belongs to the bacterial solute-binding protein 8 family.</text>
</comment>
<keyword evidence="4" id="KW-0449">Lipoprotein</keyword>
<dbReference type="Gene3D" id="3.40.50.1980">
    <property type="entry name" value="Nitrogenase molybdenum iron protein domain"/>
    <property type="match status" value="2"/>
</dbReference>
<dbReference type="Pfam" id="PF01497">
    <property type="entry name" value="Peripla_BP_2"/>
    <property type="match status" value="1"/>
</dbReference>
<evidence type="ECO:0000313" key="5">
    <source>
        <dbReference type="Proteomes" id="UP000276437"/>
    </source>
</evidence>
<gene>
    <name evidence="4" type="primary">yhfQ_1</name>
    <name evidence="4" type="ORF">MAMMFC1_00426</name>
</gene>
<dbReference type="AlphaFoldDB" id="A0A348AFE4"/>
<dbReference type="SUPFAM" id="SSF53807">
    <property type="entry name" value="Helical backbone' metal receptor"/>
    <property type="match status" value="1"/>
</dbReference>
<dbReference type="RefSeq" id="WP_126306057.1">
    <property type="nucleotide sequence ID" value="NZ_AP018449.1"/>
</dbReference>
<dbReference type="Gene3D" id="1.20.58.2180">
    <property type="match status" value="1"/>
</dbReference>
<dbReference type="PROSITE" id="PS50983">
    <property type="entry name" value="FE_B12_PBP"/>
    <property type="match status" value="1"/>
</dbReference>
<proteinExistence type="inferred from homology"/>
<name>A0A348AFE4_9FIRM</name>
<evidence type="ECO:0000259" key="3">
    <source>
        <dbReference type="PROSITE" id="PS50983"/>
    </source>
</evidence>
<sequence>MVLIKAKHVLATVMILIVLAVAGGCAKPPASPPAGDAGGHRTVTDMNGTVVTLPQEVKRVAANGAMNQFVIMLAAGDKLVATTNGLKDNCILAKVYPRIREIPAPFDFLAGEVNAEELAKTKPDVVFGGNARGNNNKLKEMGVPVVQVSLSNPEEIMQAVRVVGKVLGPPSEEKAAQFCDYYTANIRKVTDRTKSLTADQRLKVYYAGNKPISTDGKNSITDAWIEMGGGKNVAASGGVDGVGREVTVENIIQWNPDVIIAASRDAKAVIEKSSQWSQINAVKNNRVYVNPKGVYLWSLRSAEEALQTLWIAKVLQPELFADVDMALEVKNFYRSFYSYELSDNEVSEILNPDK</sequence>